<dbReference type="EMBL" id="CAJHUB010000752">
    <property type="protein sequence ID" value="CAD7681411.1"/>
    <property type="molecule type" value="Genomic_DNA"/>
</dbReference>
<accession>A0A811YXV4</accession>
<organism evidence="1 2">
    <name type="scientific">Nyctereutes procyonoides</name>
    <name type="common">Raccoon dog</name>
    <name type="synonym">Canis procyonoides</name>
    <dbReference type="NCBI Taxonomy" id="34880"/>
    <lineage>
        <taxon>Eukaryota</taxon>
        <taxon>Metazoa</taxon>
        <taxon>Chordata</taxon>
        <taxon>Craniata</taxon>
        <taxon>Vertebrata</taxon>
        <taxon>Euteleostomi</taxon>
        <taxon>Mammalia</taxon>
        <taxon>Eutheria</taxon>
        <taxon>Laurasiatheria</taxon>
        <taxon>Carnivora</taxon>
        <taxon>Caniformia</taxon>
        <taxon>Canidae</taxon>
        <taxon>Nyctereutes</taxon>
    </lineage>
</organism>
<keyword evidence="2" id="KW-1185">Reference proteome</keyword>
<proteinExistence type="predicted"/>
<dbReference type="AlphaFoldDB" id="A0A811YXV4"/>
<dbReference type="Proteomes" id="UP000645828">
    <property type="component" value="Unassembled WGS sequence"/>
</dbReference>
<gene>
    <name evidence="1" type="ORF">NYPRO_LOCUS14203</name>
</gene>
<sequence>MVKVLWTTTCPRLGCEAMGGGRHRFMGARQHRQSWTRIHMDQRRVRRLIVPRTHVPLRTHHGQHGAVFGRLSALEPLHTKQGLQWNLRKMLTSRCAGSLTITVFCRKGSCLAPAPMRQSKKCQETWRADKQVKMLCKWDTYQHSKKMHGSIYKGVPLQVRGQVKSCLLDTEKDIWNIWTSGTSQIMRRRSIRGYHKRMQGGMPSYKGEVQGGAAALGLDG</sequence>
<comment type="caution">
    <text evidence="1">The sequence shown here is derived from an EMBL/GenBank/DDBJ whole genome shotgun (WGS) entry which is preliminary data.</text>
</comment>
<reference evidence="1" key="1">
    <citation type="submission" date="2020-12" db="EMBL/GenBank/DDBJ databases">
        <authorList>
            <consortium name="Molecular Ecology Group"/>
        </authorList>
    </citation>
    <scope>NUCLEOTIDE SEQUENCE</scope>
    <source>
        <strain evidence="1">TBG_1078</strain>
    </source>
</reference>
<name>A0A811YXV4_NYCPR</name>
<evidence type="ECO:0000313" key="1">
    <source>
        <dbReference type="EMBL" id="CAD7681411.1"/>
    </source>
</evidence>
<protein>
    <submittedName>
        <fullName evidence="1">(raccoon dog) hypothetical protein</fullName>
    </submittedName>
</protein>
<evidence type="ECO:0000313" key="2">
    <source>
        <dbReference type="Proteomes" id="UP000645828"/>
    </source>
</evidence>